<comment type="caution">
    <text evidence="15">The sequence shown here is derived from an EMBL/GenBank/DDBJ whole genome shotgun (WGS) entry which is preliminary data.</text>
</comment>
<feature type="domain" description="Helicase C-terminal" evidence="13">
    <location>
        <begin position="215"/>
        <end position="376"/>
    </location>
</feature>
<dbReference type="GO" id="GO:0016787">
    <property type="term" value="F:hydrolase activity"/>
    <property type="evidence" value="ECO:0007669"/>
    <property type="project" value="UniProtKB-KW"/>
</dbReference>
<evidence type="ECO:0000256" key="3">
    <source>
        <dbReference type="ARBA" id="ARBA00022741"/>
    </source>
</evidence>
<dbReference type="Pfam" id="PF03880">
    <property type="entry name" value="DbpA"/>
    <property type="match status" value="1"/>
</dbReference>
<dbReference type="PROSITE" id="PS51195">
    <property type="entry name" value="Q_MOTIF"/>
    <property type="match status" value="1"/>
</dbReference>
<dbReference type="CDD" id="cd18787">
    <property type="entry name" value="SF2_C_DEAD"/>
    <property type="match status" value="1"/>
</dbReference>
<dbReference type="SMART" id="SM00490">
    <property type="entry name" value="HELICc"/>
    <property type="match status" value="1"/>
</dbReference>
<dbReference type="Pfam" id="PF00271">
    <property type="entry name" value="Helicase_C"/>
    <property type="match status" value="1"/>
</dbReference>
<dbReference type="PANTHER" id="PTHR47963:SF5">
    <property type="entry name" value="DEAD-BOX ATP-DEPENDENT RNA HELICASE CSHA"/>
    <property type="match status" value="1"/>
</dbReference>
<feature type="short sequence motif" description="Q motif" evidence="11">
    <location>
        <begin position="2"/>
        <end position="30"/>
    </location>
</feature>
<dbReference type="InterPro" id="IPR001650">
    <property type="entry name" value="Helicase_C-like"/>
</dbReference>
<keyword evidence="3" id="KW-0547">Nucleotide-binding</keyword>
<dbReference type="CDD" id="cd00268">
    <property type="entry name" value="DEADc"/>
    <property type="match status" value="1"/>
</dbReference>
<dbReference type="PROSITE" id="PS51192">
    <property type="entry name" value="HELICASE_ATP_BIND_1"/>
    <property type="match status" value="1"/>
</dbReference>
<dbReference type="InterPro" id="IPR050547">
    <property type="entry name" value="DEAD_box_RNA_helicases"/>
</dbReference>
<evidence type="ECO:0000256" key="9">
    <source>
        <dbReference type="ARBA" id="ARBA00047984"/>
    </source>
</evidence>
<evidence type="ECO:0000256" key="11">
    <source>
        <dbReference type="PROSITE-ProRule" id="PRU00552"/>
    </source>
</evidence>
<dbReference type="PANTHER" id="PTHR47963">
    <property type="entry name" value="DEAD-BOX ATP-DEPENDENT RNA HELICASE 47, MITOCHONDRIAL"/>
    <property type="match status" value="1"/>
</dbReference>
<reference evidence="15 16" key="1">
    <citation type="submission" date="2019-10" db="EMBL/GenBank/DDBJ databases">
        <title>Alkaliphilus serpentinus sp. nov. and Alkaliphilus pronyensis sp. nov., two novel anaerobic alkaliphilic species isolated from the serpentinized-hosted hydrothermal field of the Prony Bay (New Caledonia).</title>
        <authorList>
            <person name="Postec A."/>
        </authorList>
    </citation>
    <scope>NUCLEOTIDE SEQUENCE [LARGE SCALE GENOMIC DNA]</scope>
    <source>
        <strain evidence="15 16">LacV</strain>
    </source>
</reference>
<dbReference type="GO" id="GO:0009409">
    <property type="term" value="P:response to cold"/>
    <property type="evidence" value="ECO:0007669"/>
    <property type="project" value="TreeGrafter"/>
</dbReference>
<protein>
    <recommendedName>
        <fullName evidence="10">ATP-dependent RNA helicase CshA</fullName>
        <ecNumber evidence="1">3.6.4.13</ecNumber>
    </recommendedName>
</protein>
<organism evidence="15 16">
    <name type="scientific">Alkaliphilus pronyensis</name>
    <dbReference type="NCBI Taxonomy" id="1482732"/>
    <lineage>
        <taxon>Bacteria</taxon>
        <taxon>Bacillati</taxon>
        <taxon>Bacillota</taxon>
        <taxon>Clostridia</taxon>
        <taxon>Peptostreptococcales</taxon>
        <taxon>Natronincolaceae</taxon>
        <taxon>Alkaliphilus</taxon>
    </lineage>
</organism>
<dbReference type="SMART" id="SM00487">
    <property type="entry name" value="DEXDc"/>
    <property type="match status" value="1"/>
</dbReference>
<keyword evidence="7" id="KW-0346">Stress response</keyword>
<comment type="similarity">
    <text evidence="8">Belongs to the DEAD box helicase family.</text>
</comment>
<comment type="catalytic activity">
    <reaction evidence="9">
        <text>ATP + H2O = ADP + phosphate + H(+)</text>
        <dbReference type="Rhea" id="RHEA:13065"/>
        <dbReference type="ChEBI" id="CHEBI:15377"/>
        <dbReference type="ChEBI" id="CHEBI:15378"/>
        <dbReference type="ChEBI" id="CHEBI:30616"/>
        <dbReference type="ChEBI" id="CHEBI:43474"/>
        <dbReference type="ChEBI" id="CHEBI:456216"/>
        <dbReference type="EC" id="3.6.4.13"/>
    </reaction>
</comment>
<dbReference type="Gene3D" id="3.30.70.330">
    <property type="match status" value="1"/>
</dbReference>
<dbReference type="OrthoDB" id="9805696at2"/>
<dbReference type="InterPro" id="IPR011545">
    <property type="entry name" value="DEAD/DEAH_box_helicase_dom"/>
</dbReference>
<dbReference type="EMBL" id="WBZC01000022">
    <property type="protein sequence ID" value="KAB3535336.1"/>
    <property type="molecule type" value="Genomic_DNA"/>
</dbReference>
<evidence type="ECO:0000256" key="7">
    <source>
        <dbReference type="ARBA" id="ARBA00023016"/>
    </source>
</evidence>
<proteinExistence type="inferred from homology"/>
<accession>A0A6I0F9W5</accession>
<dbReference type="InterPro" id="IPR027417">
    <property type="entry name" value="P-loop_NTPase"/>
</dbReference>
<gene>
    <name evidence="15" type="ORF">F8154_07020</name>
</gene>
<keyword evidence="5 15" id="KW-0347">Helicase</keyword>
<feature type="domain" description="Helicase ATP-binding" evidence="12">
    <location>
        <begin position="33"/>
        <end position="204"/>
    </location>
</feature>
<evidence type="ECO:0000259" key="12">
    <source>
        <dbReference type="PROSITE" id="PS51192"/>
    </source>
</evidence>
<evidence type="ECO:0000313" key="16">
    <source>
        <dbReference type="Proteomes" id="UP000432715"/>
    </source>
</evidence>
<evidence type="ECO:0000256" key="5">
    <source>
        <dbReference type="ARBA" id="ARBA00022806"/>
    </source>
</evidence>
<dbReference type="InterPro" id="IPR014014">
    <property type="entry name" value="RNA_helicase_DEAD_Q_motif"/>
</dbReference>
<dbReference type="EC" id="3.6.4.13" evidence="1"/>
<keyword evidence="2" id="KW-0963">Cytoplasm</keyword>
<dbReference type="GO" id="GO:0033592">
    <property type="term" value="F:RNA strand annealing activity"/>
    <property type="evidence" value="ECO:0007669"/>
    <property type="project" value="TreeGrafter"/>
</dbReference>
<dbReference type="GO" id="GO:0005829">
    <property type="term" value="C:cytosol"/>
    <property type="evidence" value="ECO:0007669"/>
    <property type="project" value="TreeGrafter"/>
</dbReference>
<keyword evidence="4" id="KW-0378">Hydrolase</keyword>
<dbReference type="AlphaFoldDB" id="A0A6I0F9W5"/>
<evidence type="ECO:0000256" key="4">
    <source>
        <dbReference type="ARBA" id="ARBA00022801"/>
    </source>
</evidence>
<dbReference type="GO" id="GO:0005524">
    <property type="term" value="F:ATP binding"/>
    <property type="evidence" value="ECO:0007669"/>
    <property type="project" value="UniProtKB-KW"/>
</dbReference>
<evidence type="ECO:0000256" key="10">
    <source>
        <dbReference type="ARBA" id="ARBA00067932"/>
    </source>
</evidence>
<dbReference type="InterPro" id="IPR005580">
    <property type="entry name" value="DbpA/CsdA_RNA-bd_dom"/>
</dbReference>
<evidence type="ECO:0000256" key="2">
    <source>
        <dbReference type="ARBA" id="ARBA00022490"/>
    </source>
</evidence>
<dbReference type="SUPFAM" id="SSF52540">
    <property type="entry name" value="P-loop containing nucleoside triphosphate hydrolases"/>
    <property type="match status" value="1"/>
</dbReference>
<evidence type="ECO:0000256" key="6">
    <source>
        <dbReference type="ARBA" id="ARBA00022840"/>
    </source>
</evidence>
<sequence length="528" mass="59427">MNQFESLKISNEILKVIEELGFETPTSIQEKAIPLVFQGHDLIGQAQTGTGKTAAFGIPMIEKVSFVDKAVQVLVLTPTRELAIQVADELQKFSKYKKGVKTLAIYGGQPIERQIKALRQGVQIVVGTPGRILDHIRRKTLKLNNISGLVMDEADQMLDMGFQEEIEAILNEIPNGKQTLMFSATIPKEIEIIAQKYMNHPKKVKVVHKELTVPQITQFYFEVKTHEKLESLTRILDMESVALGMIFCNTKKGVDELVEKLQSRGYSVEGIHGDLKQSQRDRVMKKFRDGTIDMLIATDVAARGIDVDDVALVINYDLPENFEYYVHRIGRTGRAGRVGLAYTLVTPRQIRTMKMLERYIKTKLVRRKVPSFNDIVEKKKQEIAENIASIIETGGISEHMNFIEKLAETHNSIEIGAALLKMIMKKEEGELKESHEEEEDNNNAVEKGMVRLYFNIGKRHGINAGNLLGAIANEAGIDGGSVGAINMYDKFSFVEVPRHMERDIIKALKKKRIKGRKISVEVAKVRGC</sequence>
<dbReference type="GO" id="GO:0003724">
    <property type="term" value="F:RNA helicase activity"/>
    <property type="evidence" value="ECO:0007669"/>
    <property type="project" value="UniProtKB-EC"/>
</dbReference>
<dbReference type="InterPro" id="IPR044742">
    <property type="entry name" value="DEAD/DEAH_RhlB"/>
</dbReference>
<dbReference type="InterPro" id="IPR014001">
    <property type="entry name" value="Helicase_ATP-bd"/>
</dbReference>
<keyword evidence="16" id="KW-1185">Reference proteome</keyword>
<dbReference type="InterPro" id="IPR057325">
    <property type="entry name" value="DeaD_dimer"/>
</dbReference>
<dbReference type="Gene3D" id="3.40.50.300">
    <property type="entry name" value="P-loop containing nucleotide triphosphate hydrolases"/>
    <property type="match status" value="2"/>
</dbReference>
<dbReference type="GO" id="GO:0005840">
    <property type="term" value="C:ribosome"/>
    <property type="evidence" value="ECO:0007669"/>
    <property type="project" value="TreeGrafter"/>
</dbReference>
<name>A0A6I0F9W5_9FIRM</name>
<dbReference type="Proteomes" id="UP000432715">
    <property type="component" value="Unassembled WGS sequence"/>
</dbReference>
<evidence type="ECO:0000259" key="13">
    <source>
        <dbReference type="PROSITE" id="PS51194"/>
    </source>
</evidence>
<dbReference type="InterPro" id="IPR012677">
    <property type="entry name" value="Nucleotide-bd_a/b_plait_sf"/>
</dbReference>
<dbReference type="Pfam" id="PF00270">
    <property type="entry name" value="DEAD"/>
    <property type="match status" value="1"/>
</dbReference>
<evidence type="ECO:0000313" key="15">
    <source>
        <dbReference type="EMBL" id="KAB3535336.1"/>
    </source>
</evidence>
<dbReference type="Pfam" id="PF25399">
    <property type="entry name" value="DeaD_dimer"/>
    <property type="match status" value="1"/>
</dbReference>
<keyword evidence="6" id="KW-0067">ATP-binding</keyword>
<feature type="domain" description="DEAD-box RNA helicase Q" evidence="14">
    <location>
        <begin position="2"/>
        <end position="30"/>
    </location>
</feature>
<evidence type="ECO:0000259" key="14">
    <source>
        <dbReference type="PROSITE" id="PS51195"/>
    </source>
</evidence>
<dbReference type="FunFam" id="3.40.50.300:FF:000108">
    <property type="entry name" value="ATP-dependent RNA helicase RhlE"/>
    <property type="match status" value="1"/>
</dbReference>
<dbReference type="PROSITE" id="PS51194">
    <property type="entry name" value="HELICASE_CTER"/>
    <property type="match status" value="1"/>
</dbReference>
<evidence type="ECO:0000256" key="1">
    <source>
        <dbReference type="ARBA" id="ARBA00012552"/>
    </source>
</evidence>
<dbReference type="RefSeq" id="WP_151860899.1">
    <property type="nucleotide sequence ID" value="NZ_WBZC01000022.1"/>
</dbReference>
<evidence type="ECO:0000256" key="8">
    <source>
        <dbReference type="ARBA" id="ARBA00038437"/>
    </source>
</evidence>